<evidence type="ECO:0000313" key="2">
    <source>
        <dbReference type="EMBL" id="KAI3945785.1"/>
    </source>
</evidence>
<gene>
    <name evidence="2" type="ORF">MKW98_023059</name>
</gene>
<feature type="region of interest" description="Disordered" evidence="1">
    <location>
        <begin position="25"/>
        <end position="45"/>
    </location>
</feature>
<name>A0AAD4TAF5_9MAGN</name>
<organism evidence="2 3">
    <name type="scientific">Papaver atlanticum</name>
    <dbReference type="NCBI Taxonomy" id="357466"/>
    <lineage>
        <taxon>Eukaryota</taxon>
        <taxon>Viridiplantae</taxon>
        <taxon>Streptophyta</taxon>
        <taxon>Embryophyta</taxon>
        <taxon>Tracheophyta</taxon>
        <taxon>Spermatophyta</taxon>
        <taxon>Magnoliopsida</taxon>
        <taxon>Ranunculales</taxon>
        <taxon>Papaveraceae</taxon>
        <taxon>Papaveroideae</taxon>
        <taxon>Papaver</taxon>
    </lineage>
</organism>
<evidence type="ECO:0000256" key="1">
    <source>
        <dbReference type="SAM" id="MobiDB-lite"/>
    </source>
</evidence>
<accession>A0AAD4TAF5</accession>
<dbReference type="AlphaFoldDB" id="A0AAD4TAF5"/>
<evidence type="ECO:0000313" key="3">
    <source>
        <dbReference type="Proteomes" id="UP001202328"/>
    </source>
</evidence>
<comment type="caution">
    <text evidence="2">The sequence shown here is derived from an EMBL/GenBank/DDBJ whole genome shotgun (WGS) entry which is preliminary data.</text>
</comment>
<reference evidence="2" key="1">
    <citation type="submission" date="2022-04" db="EMBL/GenBank/DDBJ databases">
        <title>A functionally conserved STORR gene fusion in Papaver species that diverged 16.8 million years ago.</title>
        <authorList>
            <person name="Catania T."/>
        </authorList>
    </citation>
    <scope>NUCLEOTIDE SEQUENCE</scope>
    <source>
        <strain evidence="2">S-188037</strain>
    </source>
</reference>
<sequence length="69" mass="7715">MDSVLTYGIAGKETLLYGSEIKKMPDEGFETDSENSKRGSEYSKGMSKEWNNVPDIGRMLCTFLQAESI</sequence>
<proteinExistence type="predicted"/>
<dbReference type="Proteomes" id="UP001202328">
    <property type="component" value="Unassembled WGS sequence"/>
</dbReference>
<dbReference type="EMBL" id="JAJJMB010003726">
    <property type="protein sequence ID" value="KAI3945785.1"/>
    <property type="molecule type" value="Genomic_DNA"/>
</dbReference>
<protein>
    <submittedName>
        <fullName evidence="2">Uncharacterized protein</fullName>
    </submittedName>
</protein>
<keyword evidence="3" id="KW-1185">Reference proteome</keyword>